<dbReference type="PATRIC" id="fig|362787.3.peg.1640"/>
<organism evidence="1 2">
    <name type="scientific">Candidatus Protochlamydia amoebophila</name>
    <dbReference type="NCBI Taxonomy" id="362787"/>
    <lineage>
        <taxon>Bacteria</taxon>
        <taxon>Pseudomonadati</taxon>
        <taxon>Chlamydiota</taxon>
        <taxon>Chlamydiia</taxon>
        <taxon>Parachlamydiales</taxon>
        <taxon>Parachlamydiaceae</taxon>
        <taxon>Candidatus Protochlamydia</taxon>
    </lineage>
</organism>
<dbReference type="EMBL" id="JSAN01000109">
    <property type="protein sequence ID" value="KIC71177.1"/>
    <property type="molecule type" value="Genomic_DNA"/>
</dbReference>
<gene>
    <name evidence="1" type="ORF">DB44_EK00010</name>
</gene>
<protein>
    <submittedName>
        <fullName evidence="1">Uncharacterized protein</fullName>
    </submittedName>
</protein>
<dbReference type="RefSeq" id="WP_155117186.1">
    <property type="nucleotide sequence ID" value="NZ_JSAN01000109.1"/>
</dbReference>
<evidence type="ECO:0000313" key="2">
    <source>
        <dbReference type="Proteomes" id="UP000031465"/>
    </source>
</evidence>
<dbReference type="Proteomes" id="UP000031465">
    <property type="component" value="Unassembled WGS sequence"/>
</dbReference>
<reference evidence="1 2" key="1">
    <citation type="journal article" date="2014" name="Mol. Biol. Evol.">
        <title>Massive expansion of Ubiquitination-related gene families within the Chlamydiae.</title>
        <authorList>
            <person name="Domman D."/>
            <person name="Collingro A."/>
            <person name="Lagkouvardos I."/>
            <person name="Gehre L."/>
            <person name="Weinmaier T."/>
            <person name="Rattei T."/>
            <person name="Subtil A."/>
            <person name="Horn M."/>
        </authorList>
    </citation>
    <scope>NUCLEOTIDE SEQUENCE [LARGE SCALE GENOMIC DNA]</scope>
    <source>
        <strain evidence="1 2">EI2</strain>
    </source>
</reference>
<dbReference type="AlphaFoldDB" id="A0A0C1JV96"/>
<proteinExistence type="predicted"/>
<evidence type="ECO:0000313" key="1">
    <source>
        <dbReference type="EMBL" id="KIC71177.1"/>
    </source>
</evidence>
<accession>A0A0C1JV96</accession>
<name>A0A0C1JV96_9BACT</name>
<comment type="caution">
    <text evidence="1">The sequence shown here is derived from an EMBL/GenBank/DDBJ whole genome shotgun (WGS) entry which is preliminary data.</text>
</comment>
<sequence>MEYYIGAAIGYKLSDFRFELDSSFQRFLEKKTNHTYVVRGGISMASNGWSEIFPLPKYRARY</sequence>